<dbReference type="SUPFAM" id="SSF54736">
    <property type="entry name" value="ClpS-like"/>
    <property type="match status" value="1"/>
</dbReference>
<organism evidence="3 4">
    <name type="scientific">Dactylococcopsis salina (strain PCC 8305)</name>
    <name type="common">Myxobactron salinum</name>
    <dbReference type="NCBI Taxonomy" id="13035"/>
    <lineage>
        <taxon>Bacteria</taxon>
        <taxon>Bacillati</taxon>
        <taxon>Cyanobacteriota</taxon>
        <taxon>Cyanophyceae</taxon>
        <taxon>Nodosilineales</taxon>
        <taxon>Cymatolegaceae</taxon>
        <taxon>Dactylococcopsis</taxon>
    </lineage>
</organism>
<evidence type="ECO:0000259" key="2">
    <source>
        <dbReference type="Pfam" id="PF02617"/>
    </source>
</evidence>
<comment type="similarity">
    <text evidence="1">Belongs to the ClpS family.</text>
</comment>
<dbReference type="InterPro" id="IPR022935">
    <property type="entry name" value="ClpS"/>
</dbReference>
<dbReference type="PANTHER" id="PTHR33473">
    <property type="entry name" value="ATP-DEPENDENT CLP PROTEASE ADAPTER PROTEIN CLPS1, CHLOROPLASTIC"/>
    <property type="match status" value="1"/>
</dbReference>
<keyword evidence="4" id="KW-1185">Reference proteome</keyword>
<gene>
    <name evidence="1" type="primary">clpS</name>
    <name evidence="3" type="ORF">Dacsa_1801</name>
</gene>
<dbReference type="OrthoDB" id="9796121at2"/>
<name>K9YU87_DACS8</name>
<dbReference type="InterPro" id="IPR014719">
    <property type="entry name" value="Ribosomal_bL12_C/ClpS-like"/>
</dbReference>
<evidence type="ECO:0000313" key="4">
    <source>
        <dbReference type="Proteomes" id="UP000010482"/>
    </source>
</evidence>
<comment type="function">
    <text evidence="1">Involved in the modulation of the specificity of the ClpAP-mediated ATP-dependent protein degradation.</text>
</comment>
<dbReference type="KEGG" id="dsl:Dacsa_1801"/>
<dbReference type="HOGENOM" id="CLU_134083_1_1_3"/>
<dbReference type="RefSeq" id="WP_015229456.1">
    <property type="nucleotide sequence ID" value="NC_019780.1"/>
</dbReference>
<dbReference type="Proteomes" id="UP000010482">
    <property type="component" value="Chromosome"/>
</dbReference>
<proteinExistence type="inferred from homology"/>
<dbReference type="Pfam" id="PF02617">
    <property type="entry name" value="ClpS"/>
    <property type="match status" value="1"/>
</dbReference>
<dbReference type="AlphaFoldDB" id="K9YU87"/>
<evidence type="ECO:0000256" key="1">
    <source>
        <dbReference type="HAMAP-Rule" id="MF_00302"/>
    </source>
</evidence>
<dbReference type="HAMAP" id="MF_00302">
    <property type="entry name" value="ClpS"/>
    <property type="match status" value="1"/>
</dbReference>
<dbReference type="GO" id="GO:0030163">
    <property type="term" value="P:protein catabolic process"/>
    <property type="evidence" value="ECO:0007669"/>
    <property type="project" value="InterPro"/>
</dbReference>
<dbReference type="NCBIfam" id="NF000671">
    <property type="entry name" value="PRK00033.1-4"/>
    <property type="match status" value="1"/>
</dbReference>
<sequence>MSTEVLDRPEIKTVEKSQTVRKPAPRYRVLLHNDDFNGMEYVVQTLLQTVPSLTQPQAVDIMMEAHNSGVALVITCAQEHAEFYCEMLKNHGLTSTIEPDE</sequence>
<dbReference type="eggNOG" id="COG2127">
    <property type="taxonomic scope" value="Bacteria"/>
</dbReference>
<reference evidence="3" key="1">
    <citation type="submission" date="2012-04" db="EMBL/GenBank/DDBJ databases">
        <title>Finished genome of Dactylococcopsis salina PCC 8305.</title>
        <authorList>
            <consortium name="US DOE Joint Genome Institute"/>
            <person name="Gugger M."/>
            <person name="Coursin T."/>
            <person name="Rippka R."/>
            <person name="Tandeau De Marsac N."/>
            <person name="Huntemann M."/>
            <person name="Wei C.-L."/>
            <person name="Han J."/>
            <person name="Detter J.C."/>
            <person name="Han C."/>
            <person name="Tapia R."/>
            <person name="Daligault H."/>
            <person name="Chen A."/>
            <person name="Krypides N."/>
            <person name="Mavromatis K."/>
            <person name="Markowitz V."/>
            <person name="Szeto E."/>
            <person name="Ivanova N."/>
            <person name="Ovchinnikova G."/>
            <person name="Pagani I."/>
            <person name="Pati A."/>
            <person name="Goodwin L."/>
            <person name="Peters L."/>
            <person name="Pitluck S."/>
            <person name="Woyke T."/>
            <person name="Kerfeld C."/>
        </authorList>
    </citation>
    <scope>NUCLEOTIDE SEQUENCE [LARGE SCALE GENOMIC DNA]</scope>
    <source>
        <strain evidence="3">PCC 8305</strain>
    </source>
</reference>
<feature type="domain" description="Adaptor protein ClpS core" evidence="2">
    <location>
        <begin position="23"/>
        <end position="95"/>
    </location>
</feature>
<dbReference type="EMBL" id="CP003944">
    <property type="protein sequence ID" value="AFZ50459.1"/>
    <property type="molecule type" value="Genomic_DNA"/>
</dbReference>
<dbReference type="PANTHER" id="PTHR33473:SF19">
    <property type="entry name" value="ATP-DEPENDENT CLP PROTEASE ADAPTER PROTEIN CLPS"/>
    <property type="match status" value="1"/>
</dbReference>
<dbReference type="STRING" id="13035.Dacsa_1801"/>
<accession>K9YU87</accession>
<evidence type="ECO:0000313" key="3">
    <source>
        <dbReference type="EMBL" id="AFZ50459.1"/>
    </source>
</evidence>
<dbReference type="PATRIC" id="fig|13035.3.peg.2038"/>
<dbReference type="Gene3D" id="3.30.1390.10">
    <property type="match status" value="1"/>
</dbReference>
<comment type="subunit">
    <text evidence="1">Binds to the N-terminal domain of the chaperone ClpA.</text>
</comment>
<dbReference type="InterPro" id="IPR003769">
    <property type="entry name" value="ClpS_core"/>
</dbReference>
<dbReference type="GO" id="GO:0006508">
    <property type="term" value="P:proteolysis"/>
    <property type="evidence" value="ECO:0007669"/>
    <property type="project" value="UniProtKB-UniRule"/>
</dbReference>
<protein>
    <recommendedName>
        <fullName evidence="1">ATP-dependent Clp protease adapter protein ClpS</fullName>
    </recommendedName>
</protein>